<comment type="similarity">
    <text evidence="3">Belongs to the HARBI1 family.</text>
</comment>
<dbReference type="EMBL" id="KN848793">
    <property type="protein sequence ID" value="KIR76455.1"/>
    <property type="molecule type" value="Genomic_DNA"/>
</dbReference>
<evidence type="ECO:0000256" key="6">
    <source>
        <dbReference type="ARBA" id="ARBA00022801"/>
    </source>
</evidence>
<keyword evidence="10" id="KW-1185">Reference proteome</keyword>
<evidence type="ECO:0000256" key="5">
    <source>
        <dbReference type="ARBA" id="ARBA00022723"/>
    </source>
</evidence>
<evidence type="ECO:0000313" key="9">
    <source>
        <dbReference type="EMBL" id="KIR76455.1"/>
    </source>
</evidence>
<reference evidence="9 10" key="1">
    <citation type="submission" date="2015-01" db="EMBL/GenBank/DDBJ databases">
        <title>The Genome Sequence of Cryptococcus gattii EJB2.</title>
        <authorList>
            <consortium name="The Broad Institute Genomics Platform"/>
            <person name="Cuomo C."/>
            <person name="Litvintseva A."/>
            <person name="Chen Y."/>
            <person name="Heitman J."/>
            <person name="Sun S."/>
            <person name="Springer D."/>
            <person name="Dromer F."/>
            <person name="Young S."/>
            <person name="Zeng Q."/>
            <person name="Gargeya S."/>
            <person name="Abouelleil A."/>
            <person name="Alvarado L."/>
            <person name="Chapman S.B."/>
            <person name="Gainer-Dewar J."/>
            <person name="Goldberg J."/>
            <person name="Griggs A."/>
            <person name="Gujja S."/>
            <person name="Hansen M."/>
            <person name="Howarth C."/>
            <person name="Imamovic A."/>
            <person name="Larimer J."/>
            <person name="Murphy C."/>
            <person name="Naylor J."/>
            <person name="Pearson M."/>
            <person name="Priest M."/>
            <person name="Roberts A."/>
            <person name="Saif S."/>
            <person name="Shea T."/>
            <person name="Sykes S."/>
            <person name="Wortman J."/>
            <person name="Nusbaum C."/>
            <person name="Birren B."/>
        </authorList>
    </citation>
    <scope>NUCLEOTIDE SEQUENCE [LARGE SCALE GENOMIC DNA]</scope>
    <source>
        <strain evidence="9 10">EJB2</strain>
    </source>
</reference>
<accession>A0ABR5BLD5</accession>
<protein>
    <recommendedName>
        <fullName evidence="8">DDE Tnp4 domain-containing protein</fullName>
    </recommendedName>
</protein>
<gene>
    <name evidence="9" type="ORF">I306_06554</name>
</gene>
<evidence type="ECO:0000259" key="8">
    <source>
        <dbReference type="Pfam" id="PF13359"/>
    </source>
</evidence>
<evidence type="ECO:0000256" key="3">
    <source>
        <dbReference type="ARBA" id="ARBA00006958"/>
    </source>
</evidence>
<organism evidence="9 10">
    <name type="scientific">Cryptococcus gattii EJB2</name>
    <dbReference type="NCBI Taxonomy" id="1296103"/>
    <lineage>
        <taxon>Eukaryota</taxon>
        <taxon>Fungi</taxon>
        <taxon>Dikarya</taxon>
        <taxon>Basidiomycota</taxon>
        <taxon>Agaricomycotina</taxon>
        <taxon>Tremellomycetes</taxon>
        <taxon>Tremellales</taxon>
        <taxon>Cryptococcaceae</taxon>
        <taxon>Cryptococcus</taxon>
        <taxon>Cryptococcus gattii species complex</taxon>
    </lineage>
</organism>
<comment type="cofactor">
    <cofactor evidence="1">
        <name>a divalent metal cation</name>
        <dbReference type="ChEBI" id="CHEBI:60240"/>
    </cofactor>
</comment>
<name>A0ABR5BLD5_9TREE</name>
<evidence type="ECO:0000313" key="10">
    <source>
        <dbReference type="Proteomes" id="UP000054272"/>
    </source>
</evidence>
<evidence type="ECO:0000256" key="4">
    <source>
        <dbReference type="ARBA" id="ARBA00022722"/>
    </source>
</evidence>
<keyword evidence="4" id="KW-0540">Nuclease</keyword>
<keyword evidence="7" id="KW-0539">Nucleus</keyword>
<evidence type="ECO:0000256" key="2">
    <source>
        <dbReference type="ARBA" id="ARBA00004123"/>
    </source>
</evidence>
<dbReference type="InterPro" id="IPR045249">
    <property type="entry name" value="HARBI1-like"/>
</dbReference>
<evidence type="ECO:0000256" key="7">
    <source>
        <dbReference type="ARBA" id="ARBA00023242"/>
    </source>
</evidence>
<dbReference type="InterPro" id="IPR027806">
    <property type="entry name" value="HARBI1_dom"/>
</dbReference>
<feature type="domain" description="DDE Tnp4" evidence="8">
    <location>
        <begin position="208"/>
        <end position="342"/>
    </location>
</feature>
<dbReference type="Pfam" id="PF13359">
    <property type="entry name" value="DDE_Tnp_4"/>
    <property type="match status" value="1"/>
</dbReference>
<comment type="subcellular location">
    <subcellularLocation>
        <location evidence="2">Nucleus</location>
    </subcellularLocation>
</comment>
<evidence type="ECO:0000256" key="1">
    <source>
        <dbReference type="ARBA" id="ARBA00001968"/>
    </source>
</evidence>
<sequence length="458" mass="52445">MPHLSKKQQALRDIDNRVSRLYPFVSNHLFRRQIQYLLSLRRKYESERYYERLPHSTHYENHDYLFQKRSLLPSTDDKMIKTLHMNYAEFRSLVALFGDHTIFKSKGRKPQAPPEVQLATCIYRMAGGERESTVENHFNLSHGSVSHYTDRSLIAIASSLREHVSWPTDAERAVLARKLYAQYGLPSCVGFIDGTDIHPTSSIGLEKALKLIAVVDHLRRFRYCWSILSAPVSDQTAQDLSDFQTISDRLFSPKEYVLGDADMKSSNTVIPLFKRGRGGQATVGPKAYFNHKCAEAQVIAEQAFGILKNRWQILKKCRLTCRTVKDEARFFTISVACLILHNLLIETWKDSLTASEVEEVMSIRGGVTETGEEPQNDRRDDIVMEMIRDEVRATKISTIFADRPSSLEHRNATHIRVERKGLLVPTLSFLSKQSHMEKSRPVPSYYGLIYLSTLATTS</sequence>
<proteinExistence type="inferred from homology"/>
<keyword evidence="5" id="KW-0479">Metal-binding</keyword>
<dbReference type="PANTHER" id="PTHR22930:SF85">
    <property type="entry name" value="GH03217P-RELATED"/>
    <property type="match status" value="1"/>
</dbReference>
<dbReference type="Proteomes" id="UP000054272">
    <property type="component" value="Unassembled WGS sequence"/>
</dbReference>
<dbReference type="PANTHER" id="PTHR22930">
    <property type="match status" value="1"/>
</dbReference>
<keyword evidence="6" id="KW-0378">Hydrolase</keyword>